<dbReference type="EMBL" id="VSWC01000042">
    <property type="protein sequence ID" value="KAA1103261.1"/>
    <property type="molecule type" value="Genomic_DNA"/>
</dbReference>
<dbReference type="Proteomes" id="UP000324748">
    <property type="component" value="Unassembled WGS sequence"/>
</dbReference>
<sequence length="119" mass="13327">MTQSWPLRAALRILRGCHSSREPLSLHHSNPFSARCRRYQTHQHLMNPAAPVHRLLPTALQAINPPLVPVRPRMRYERSRLALHSTVSLATFPTSAGPPTIPLFCSSRRTVPTDSAGSY</sequence>
<protein>
    <submittedName>
        <fullName evidence="1">Uncharacterized protein</fullName>
    </submittedName>
</protein>
<gene>
    <name evidence="1" type="ORF">PGT21_011573</name>
</gene>
<organism evidence="1 2">
    <name type="scientific">Puccinia graminis f. sp. tritici</name>
    <dbReference type="NCBI Taxonomy" id="56615"/>
    <lineage>
        <taxon>Eukaryota</taxon>
        <taxon>Fungi</taxon>
        <taxon>Dikarya</taxon>
        <taxon>Basidiomycota</taxon>
        <taxon>Pucciniomycotina</taxon>
        <taxon>Pucciniomycetes</taxon>
        <taxon>Pucciniales</taxon>
        <taxon>Pucciniaceae</taxon>
        <taxon>Puccinia</taxon>
    </lineage>
</organism>
<evidence type="ECO:0000313" key="2">
    <source>
        <dbReference type="Proteomes" id="UP000324748"/>
    </source>
</evidence>
<comment type="caution">
    <text evidence="1">The sequence shown here is derived from an EMBL/GenBank/DDBJ whole genome shotgun (WGS) entry which is preliminary data.</text>
</comment>
<dbReference type="AlphaFoldDB" id="A0A5B0PPU9"/>
<evidence type="ECO:0000313" key="1">
    <source>
        <dbReference type="EMBL" id="KAA1103261.1"/>
    </source>
</evidence>
<accession>A0A5B0PPU9</accession>
<keyword evidence="2" id="KW-1185">Reference proteome</keyword>
<reference evidence="1 2" key="1">
    <citation type="submission" date="2019-05" db="EMBL/GenBank/DDBJ databases">
        <title>Emergence of the Ug99 lineage of the wheat stem rust pathogen through somatic hybridization.</title>
        <authorList>
            <person name="Li F."/>
            <person name="Upadhyaya N.M."/>
            <person name="Sperschneider J."/>
            <person name="Matny O."/>
            <person name="Nguyen-Phuc H."/>
            <person name="Mago R."/>
            <person name="Raley C."/>
            <person name="Miller M.E."/>
            <person name="Silverstein K.A.T."/>
            <person name="Henningsen E."/>
            <person name="Hirsch C.D."/>
            <person name="Visser B."/>
            <person name="Pretorius Z.A."/>
            <person name="Steffenson B.J."/>
            <person name="Schwessinger B."/>
            <person name="Dodds P.N."/>
            <person name="Figueroa M."/>
        </authorList>
    </citation>
    <scope>NUCLEOTIDE SEQUENCE [LARGE SCALE GENOMIC DNA]</scope>
    <source>
        <strain evidence="1">21-0</strain>
    </source>
</reference>
<name>A0A5B0PPU9_PUCGR</name>
<proteinExistence type="predicted"/>